<gene>
    <name evidence="2" type="ORF">LTSEURB_6756</name>
</gene>
<feature type="region of interest" description="Disordered" evidence="1">
    <location>
        <begin position="21"/>
        <end position="40"/>
    </location>
</feature>
<evidence type="ECO:0000313" key="3">
    <source>
        <dbReference type="Proteomes" id="UP000004776"/>
    </source>
</evidence>
<organism evidence="2 3">
    <name type="scientific">Salmonella enterica subsp. enterica serovar Urbana str. R8-2977</name>
    <dbReference type="NCBI Taxonomy" id="913084"/>
    <lineage>
        <taxon>Bacteria</taxon>
        <taxon>Pseudomonadati</taxon>
        <taxon>Pseudomonadota</taxon>
        <taxon>Gammaproteobacteria</taxon>
        <taxon>Enterobacterales</taxon>
        <taxon>Enterobacteriaceae</taxon>
        <taxon>Salmonella</taxon>
    </lineage>
</organism>
<feature type="non-terminal residue" evidence="2">
    <location>
        <position position="1"/>
    </location>
</feature>
<dbReference type="Proteomes" id="UP000004776">
    <property type="component" value="Unassembled WGS sequence"/>
</dbReference>
<sequence length="40" mass="4417">GDRLQQQGINVVALSRFGKTPGMSLSRQAQTQCKQEERVA</sequence>
<evidence type="ECO:0000256" key="1">
    <source>
        <dbReference type="SAM" id="MobiDB-lite"/>
    </source>
</evidence>
<feature type="compositionally biased region" description="Polar residues" evidence="1">
    <location>
        <begin position="23"/>
        <end position="33"/>
    </location>
</feature>
<dbReference type="EMBL" id="AFCW01002475">
    <property type="protein sequence ID" value="EHC95836.1"/>
    <property type="molecule type" value="Genomic_DNA"/>
</dbReference>
<proteinExistence type="predicted"/>
<dbReference type="AlphaFoldDB" id="G5S5F5"/>
<accession>G5S5F5</accession>
<name>G5S5F5_SALET</name>
<reference evidence="2 3" key="1">
    <citation type="journal article" date="2011" name="BMC Genomics">
        <title>Genome sequencing reveals diversification of virulence factor content and possible host adaptation in distinct subpopulations of Salmonella enterica.</title>
        <authorList>
            <person name="den Bakker H.C."/>
            <person name="Moreno Switt A.I."/>
            <person name="Govoni G."/>
            <person name="Cummings C.A."/>
            <person name="Ranieri M.L."/>
            <person name="Degoricija L."/>
            <person name="Hoelzer K."/>
            <person name="Rodriguez-Rivera L.D."/>
            <person name="Brown S."/>
            <person name="Bolchacova E."/>
            <person name="Furtado M.R."/>
            <person name="Wiedmann M."/>
        </authorList>
    </citation>
    <scope>NUCLEOTIDE SEQUENCE [LARGE SCALE GENOMIC DNA]</scope>
    <source>
        <strain evidence="2 3">R8-2977</strain>
    </source>
</reference>
<comment type="caution">
    <text evidence="2">The sequence shown here is derived from an EMBL/GenBank/DDBJ whole genome shotgun (WGS) entry which is preliminary data.</text>
</comment>
<protein>
    <submittedName>
        <fullName evidence="2">Uncharacterized protein</fullName>
    </submittedName>
</protein>
<evidence type="ECO:0000313" key="2">
    <source>
        <dbReference type="EMBL" id="EHC95836.1"/>
    </source>
</evidence>